<dbReference type="Gene3D" id="3.90.190.10">
    <property type="entry name" value="Protein tyrosine phosphatase superfamily"/>
    <property type="match status" value="1"/>
</dbReference>
<organism evidence="3 4">
    <name type="scientific">Anaeramoeba flamelloides</name>
    <dbReference type="NCBI Taxonomy" id="1746091"/>
    <lineage>
        <taxon>Eukaryota</taxon>
        <taxon>Metamonada</taxon>
        <taxon>Anaeramoebidae</taxon>
        <taxon>Anaeramoeba</taxon>
    </lineage>
</organism>
<dbReference type="InterPro" id="IPR029021">
    <property type="entry name" value="Prot-tyrosine_phosphatase-like"/>
</dbReference>
<dbReference type="InterPro" id="IPR051029">
    <property type="entry name" value="mRNA_Capping_Enz/RNA_Phosphat"/>
</dbReference>
<evidence type="ECO:0000256" key="1">
    <source>
        <dbReference type="SAM" id="MobiDB-lite"/>
    </source>
</evidence>
<dbReference type="Pfam" id="PF01331">
    <property type="entry name" value="mRNA_cap_enzyme"/>
    <property type="match status" value="2"/>
</dbReference>
<feature type="domain" description="mRNA capping enzyme adenylation" evidence="2">
    <location>
        <begin position="479"/>
        <end position="580"/>
    </location>
</feature>
<evidence type="ECO:0000259" key="2">
    <source>
        <dbReference type="Pfam" id="PF01331"/>
    </source>
</evidence>
<feature type="compositionally biased region" description="Basic and acidic residues" evidence="1">
    <location>
        <begin position="290"/>
        <end position="302"/>
    </location>
</feature>
<feature type="domain" description="mRNA capping enzyme adenylation" evidence="2">
    <location>
        <begin position="383"/>
        <end position="456"/>
    </location>
</feature>
<keyword evidence="4" id="KW-1185">Reference proteome</keyword>
<proteinExistence type="predicted"/>
<feature type="compositionally biased region" description="Basic residues" evidence="1">
    <location>
        <begin position="7"/>
        <end position="19"/>
    </location>
</feature>
<gene>
    <name evidence="3" type="ORF">M0813_02251</name>
</gene>
<feature type="region of interest" description="Disordered" evidence="1">
    <location>
        <begin position="286"/>
        <end position="310"/>
    </location>
</feature>
<feature type="region of interest" description="Disordered" evidence="1">
    <location>
        <begin position="1"/>
        <end position="32"/>
    </location>
</feature>
<dbReference type="CDD" id="cd07895">
    <property type="entry name" value="Adenylation_mRNA_capping"/>
    <property type="match status" value="1"/>
</dbReference>
<dbReference type="SUPFAM" id="SSF52799">
    <property type="entry name" value="(Phosphotyrosine protein) phosphatases II"/>
    <property type="match status" value="1"/>
</dbReference>
<dbReference type="EMBL" id="JAOAOG010000131">
    <property type="protein sequence ID" value="KAJ6246995.1"/>
    <property type="molecule type" value="Genomic_DNA"/>
</dbReference>
<accession>A0ABQ8YQW6</accession>
<feature type="region of interest" description="Disordered" evidence="1">
    <location>
        <begin position="47"/>
        <end position="73"/>
    </location>
</feature>
<dbReference type="Gene3D" id="3.30.470.30">
    <property type="entry name" value="DNA ligase/mRNA capping enzyme"/>
    <property type="match status" value="1"/>
</dbReference>
<feature type="compositionally biased region" description="Basic and acidic residues" evidence="1">
    <location>
        <begin position="49"/>
        <end position="65"/>
    </location>
</feature>
<dbReference type="PANTHER" id="PTHR10367">
    <property type="entry name" value="MRNA-CAPPING ENZYME"/>
    <property type="match status" value="1"/>
</dbReference>
<dbReference type="PANTHER" id="PTHR10367:SF17">
    <property type="entry name" value="MRNA-CAPPING ENZYME"/>
    <property type="match status" value="1"/>
</dbReference>
<sequence length="695" mass="82198">MTELNPKKRKRTNNNRKKTTTINNAPINQNLHQEQTNLNNNYKQQTNTKKIEKEKQKEKQKESTNRKRKISTLQNHSKIKDLLKQDLEKIDLEIPKYWEDVPRMGGVIEGTNFIPIKTPLDQKFSKVIKLENQFTPSMFLDFQKSLKRKVGLIIDLTNTTRYYDKTFFTENNIQYKKIPCTTNGNVPQRLLVDLFSYTVKKFIEENPTDYIVCHCKYGYNVTGYMIVNFMVSVLRQDILKSINRFKVAREPGIYKLYYFEALFEQLFDASIPNTLKLPELPTWKKTKLSKKNDHSRQQNEKNKKNKIKKDQNIQNINQQNNTNLQQTVNQNQNVKIKKKKFSKNIIRIIGEKVASLTEEDKLKTFICNWFSWNDKSRFPATIPVSLTKLNSRVLKQQHYYVTWNSIGERCMLLILAGSCFLINKHFQFYKINLRFPKIDQTLVDGEIVMEKIPNKNEDKNDNNENESGNENKGSNTIIKYVFLISDAMFYNGKSYYQKKLGERLGVVKHLINVQKNQLSKKELEREPVQIRFKDMYELKHAKTILNILQQQFHYKINGLIFYPVNQPYTLDLSSTTLKWKFPKFTKFTFSIRDFVGSDRKKAGAFLLSNSLIKRVNEITFSDLYEKIRYLDKLVDCEYDIKSQKWKAISINQNQSKKKPDTIEKYESMMKKIGNTFDQYQLLAFIEEILRNNSNK</sequence>
<dbReference type="InterPro" id="IPR001339">
    <property type="entry name" value="mRNA_cap_enzyme_adenylation"/>
</dbReference>
<evidence type="ECO:0000313" key="4">
    <source>
        <dbReference type="Proteomes" id="UP001150062"/>
    </source>
</evidence>
<comment type="caution">
    <text evidence="3">The sequence shown here is derived from an EMBL/GenBank/DDBJ whole genome shotgun (WGS) entry which is preliminary data.</text>
</comment>
<evidence type="ECO:0000313" key="3">
    <source>
        <dbReference type="EMBL" id="KAJ6246995.1"/>
    </source>
</evidence>
<protein>
    <submittedName>
        <fullName evidence="3">mRNA-capping enzyme-like</fullName>
    </submittedName>
</protein>
<dbReference type="SUPFAM" id="SSF56091">
    <property type="entry name" value="DNA ligase/mRNA capping enzyme, catalytic domain"/>
    <property type="match status" value="1"/>
</dbReference>
<name>A0ABQ8YQW6_9EUKA</name>
<reference evidence="3" key="1">
    <citation type="submission" date="2022-08" db="EMBL/GenBank/DDBJ databases">
        <title>Novel sulfate-reducing endosymbionts in the free-living metamonad Anaeramoeba.</title>
        <authorList>
            <person name="Jerlstrom-Hultqvist J."/>
            <person name="Cepicka I."/>
            <person name="Gallot-Lavallee L."/>
            <person name="Salas-Leiva D."/>
            <person name="Curtis B.A."/>
            <person name="Zahonova K."/>
            <person name="Pipaliya S."/>
            <person name="Dacks J."/>
            <person name="Roger A.J."/>
        </authorList>
    </citation>
    <scope>NUCLEOTIDE SEQUENCE</scope>
    <source>
        <strain evidence="3">Schooner1</strain>
    </source>
</reference>
<dbReference type="Proteomes" id="UP001150062">
    <property type="component" value="Unassembled WGS sequence"/>
</dbReference>